<dbReference type="Proteomes" id="UP000620596">
    <property type="component" value="Unassembled WGS sequence"/>
</dbReference>
<organism evidence="3 4">
    <name type="scientific">Polaromonas eurypsychrophila</name>
    <dbReference type="NCBI Taxonomy" id="1614635"/>
    <lineage>
        <taxon>Bacteria</taxon>
        <taxon>Pseudomonadati</taxon>
        <taxon>Pseudomonadota</taxon>
        <taxon>Betaproteobacteria</taxon>
        <taxon>Burkholderiales</taxon>
        <taxon>Comamonadaceae</taxon>
        <taxon>Polaromonas</taxon>
    </lineage>
</organism>
<dbReference type="EMBL" id="BMIG01000004">
    <property type="protein sequence ID" value="GGA95126.1"/>
    <property type="molecule type" value="Genomic_DNA"/>
</dbReference>
<dbReference type="PANTHER" id="PTHR33121">
    <property type="entry name" value="CYCLIC DI-GMP PHOSPHODIESTERASE PDEF"/>
    <property type="match status" value="1"/>
</dbReference>
<accession>A0A916WFT4</accession>
<dbReference type="Pfam" id="PF07695">
    <property type="entry name" value="7TMR-DISM_7TM"/>
    <property type="match status" value="1"/>
</dbReference>
<keyword evidence="4" id="KW-1185">Reference proteome</keyword>
<dbReference type="Pfam" id="PF07696">
    <property type="entry name" value="7TMR-DISMED2"/>
    <property type="match status" value="1"/>
</dbReference>
<feature type="domain" description="GGDEF" evidence="2">
    <location>
        <begin position="382"/>
        <end position="552"/>
    </location>
</feature>
<feature type="transmembrane region" description="Helical" evidence="1">
    <location>
        <begin position="241"/>
        <end position="260"/>
    </location>
</feature>
<evidence type="ECO:0000259" key="2">
    <source>
        <dbReference type="SMART" id="SM00267"/>
    </source>
</evidence>
<dbReference type="Pfam" id="PF00990">
    <property type="entry name" value="GGDEF"/>
    <property type="match status" value="1"/>
</dbReference>
<dbReference type="Gene3D" id="2.60.40.2380">
    <property type="match status" value="1"/>
</dbReference>
<evidence type="ECO:0000313" key="3">
    <source>
        <dbReference type="EMBL" id="GGA95126.1"/>
    </source>
</evidence>
<evidence type="ECO:0000256" key="1">
    <source>
        <dbReference type="SAM" id="Phobius"/>
    </source>
</evidence>
<feature type="transmembrane region" description="Helical" evidence="1">
    <location>
        <begin position="272"/>
        <end position="290"/>
    </location>
</feature>
<keyword evidence="1" id="KW-0812">Transmembrane</keyword>
<sequence length="561" mass="61836">MLLLAMAGQAALARTVLELDAGQQPVALADWGDYWIDPTAQMTVDQIAGGTTLPWQETLTKGIYPLQPRQALWIRFTVPPAPDAERWLLEIAYPALDRASLYTLDRAGLWREQRTGDLTPVNQWPTPHRHPLLVVNFNAEEPTHYLLRINNVQGFSAPIRFVSSSYVLRGEQKVSLFLGVYFGLALLGLVAGLAGVILLKDRAYLYYAFCSVLVGLTQAAITGVAALHLLPDYPQWADRSLVVLGVWMLIALLLLNATIVSLAQRSRLLNGLVWAVMLAGAALSLALALTDSELRIRLIVPYLILAPLLMLGVNLWAWRRGDRFGGWLLLSAAPFALSLALAISRYLGWLPLSFVTEQAALASMALQMPAMLAVLVLRSQHRRENTRRIRGLDRVDPSTGLINESVFAERLARMIARSERLRHQGAVLMIDLVNTEQIQRDFGRKAAQDLPLRVAERLLSTARDIDSAARLSEHRFSMLVEGPFSAVEAATLGPRIVARCLMPYHGLSVECVAQVHVAYALVPRQGPSAEIALARLAQTLAGVSPHSKRAVFMIPDYVATV</sequence>
<comment type="caution">
    <text evidence="3">The sequence shown here is derived from an EMBL/GenBank/DDBJ whole genome shotgun (WGS) entry which is preliminary data.</text>
</comment>
<gene>
    <name evidence="3" type="ORF">GCM10011496_15270</name>
</gene>
<dbReference type="InterPro" id="IPR011622">
    <property type="entry name" value="7TMR_DISM_rcpt_extracell_dom2"/>
</dbReference>
<dbReference type="InterPro" id="IPR050706">
    <property type="entry name" value="Cyclic-di-GMP_PDE-like"/>
</dbReference>
<reference evidence="3" key="1">
    <citation type="journal article" date="2014" name="Int. J. Syst. Evol. Microbiol.">
        <title>Complete genome sequence of Corynebacterium casei LMG S-19264T (=DSM 44701T), isolated from a smear-ripened cheese.</title>
        <authorList>
            <consortium name="US DOE Joint Genome Institute (JGI-PGF)"/>
            <person name="Walter F."/>
            <person name="Albersmeier A."/>
            <person name="Kalinowski J."/>
            <person name="Ruckert C."/>
        </authorList>
    </citation>
    <scope>NUCLEOTIDE SEQUENCE</scope>
    <source>
        <strain evidence="3">CGMCC 1.15322</strain>
    </source>
</reference>
<feature type="transmembrane region" description="Helical" evidence="1">
    <location>
        <begin position="176"/>
        <end position="199"/>
    </location>
</feature>
<dbReference type="InterPro" id="IPR043128">
    <property type="entry name" value="Rev_trsase/Diguanyl_cyclase"/>
</dbReference>
<dbReference type="Gene3D" id="3.30.70.270">
    <property type="match status" value="1"/>
</dbReference>
<dbReference type="PANTHER" id="PTHR33121:SF79">
    <property type="entry name" value="CYCLIC DI-GMP PHOSPHODIESTERASE PDED-RELATED"/>
    <property type="match status" value="1"/>
</dbReference>
<dbReference type="InterPro" id="IPR029787">
    <property type="entry name" value="Nucleotide_cyclase"/>
</dbReference>
<reference evidence="3" key="2">
    <citation type="submission" date="2020-09" db="EMBL/GenBank/DDBJ databases">
        <authorList>
            <person name="Sun Q."/>
            <person name="Zhou Y."/>
        </authorList>
    </citation>
    <scope>NUCLEOTIDE SEQUENCE</scope>
    <source>
        <strain evidence="3">CGMCC 1.15322</strain>
    </source>
</reference>
<keyword evidence="1" id="KW-1133">Transmembrane helix</keyword>
<dbReference type="SUPFAM" id="SSF55073">
    <property type="entry name" value="Nucleotide cyclase"/>
    <property type="match status" value="1"/>
</dbReference>
<feature type="transmembrane region" description="Helical" evidence="1">
    <location>
        <begin position="206"/>
        <end position="229"/>
    </location>
</feature>
<dbReference type="InterPro" id="IPR011623">
    <property type="entry name" value="7TMR_DISM_rcpt_extracell_dom1"/>
</dbReference>
<proteinExistence type="predicted"/>
<feature type="transmembrane region" description="Helical" evidence="1">
    <location>
        <begin position="296"/>
        <end position="317"/>
    </location>
</feature>
<dbReference type="InterPro" id="IPR000160">
    <property type="entry name" value="GGDEF_dom"/>
</dbReference>
<dbReference type="SMART" id="SM00267">
    <property type="entry name" value="GGDEF"/>
    <property type="match status" value="1"/>
</dbReference>
<dbReference type="AlphaFoldDB" id="A0A916WFT4"/>
<dbReference type="GO" id="GO:0071111">
    <property type="term" value="F:cyclic-guanylate-specific phosphodiesterase activity"/>
    <property type="evidence" value="ECO:0007669"/>
    <property type="project" value="InterPro"/>
</dbReference>
<evidence type="ECO:0000313" key="4">
    <source>
        <dbReference type="Proteomes" id="UP000620596"/>
    </source>
</evidence>
<name>A0A916WFT4_9BURK</name>
<feature type="transmembrane region" description="Helical" evidence="1">
    <location>
        <begin position="359"/>
        <end position="377"/>
    </location>
</feature>
<protein>
    <recommendedName>
        <fullName evidence="2">GGDEF domain-containing protein</fullName>
    </recommendedName>
</protein>
<keyword evidence="1" id="KW-0472">Membrane</keyword>
<feature type="transmembrane region" description="Helical" evidence="1">
    <location>
        <begin position="324"/>
        <end position="347"/>
    </location>
</feature>